<gene>
    <name evidence="1" type="ORF">JGUZn3_10880</name>
</gene>
<name>A0A7H1NRA6_9PROT</name>
<protein>
    <recommendedName>
        <fullName evidence="3">VOC domain-containing protein</fullName>
    </recommendedName>
</protein>
<keyword evidence="2" id="KW-1185">Reference proteome</keyword>
<dbReference type="KEGG" id="ebla:JGUZn3_10880"/>
<sequence length="276" mass="29994">MSSSDPFYSPSSNHGYLVEGQQNGFPHVYLKKGTLDAFTKSFVSTFGGTIQEGGTVQITPTKSSVQLAFIFSPVGSLSVFDFATALPAPFGQERTGFMVSDLQQALLTARQLGAKALIETFGDAIGNDAVIIWPNGVQMQLFQFFKPSQYAPLQTVPENRLYIPLEGADEFIRQFSIFSGSALIEDAIMPAGQNPISDGAVRNVLLVSSTSFGNTRIFITNGHLNYPFGRETFGYKTENLWDTLTKAVKAGADPLYSNNTDSTILQFPGGYIAELH</sequence>
<dbReference type="Proteomes" id="UP000516349">
    <property type="component" value="Chromosome"/>
</dbReference>
<accession>A0A7H1NRA6</accession>
<organism evidence="1 2">
    <name type="scientific">Entomobacter blattae</name>
    <dbReference type="NCBI Taxonomy" id="2762277"/>
    <lineage>
        <taxon>Bacteria</taxon>
        <taxon>Pseudomonadati</taxon>
        <taxon>Pseudomonadota</taxon>
        <taxon>Alphaproteobacteria</taxon>
        <taxon>Acetobacterales</taxon>
        <taxon>Acetobacteraceae</taxon>
        <taxon>Entomobacter</taxon>
    </lineage>
</organism>
<evidence type="ECO:0008006" key="3">
    <source>
        <dbReference type="Google" id="ProtNLM"/>
    </source>
</evidence>
<dbReference type="AlphaFoldDB" id="A0A7H1NRA6"/>
<reference evidence="1 2" key="1">
    <citation type="submission" date="2020-08" db="EMBL/GenBank/DDBJ databases">
        <title>Complete genome sequence of Entomobacter blattae G55GP.</title>
        <authorList>
            <person name="Poehlein A."/>
            <person name="Guzman J."/>
            <person name="Daniel R."/>
            <person name="Vilcinskas A."/>
        </authorList>
    </citation>
    <scope>NUCLEOTIDE SEQUENCE [LARGE SCALE GENOMIC DNA]</scope>
    <source>
        <strain evidence="1 2">G55GP</strain>
    </source>
</reference>
<dbReference type="RefSeq" id="WP_203414645.1">
    <property type="nucleotide sequence ID" value="NZ_CP060244.1"/>
</dbReference>
<dbReference type="EMBL" id="CP060244">
    <property type="protein sequence ID" value="QNT78316.1"/>
    <property type="molecule type" value="Genomic_DNA"/>
</dbReference>
<proteinExistence type="predicted"/>
<evidence type="ECO:0000313" key="1">
    <source>
        <dbReference type="EMBL" id="QNT78316.1"/>
    </source>
</evidence>
<evidence type="ECO:0000313" key="2">
    <source>
        <dbReference type="Proteomes" id="UP000516349"/>
    </source>
</evidence>